<keyword evidence="4" id="KW-1185">Reference proteome</keyword>
<evidence type="ECO:0000256" key="1">
    <source>
        <dbReference type="SAM" id="MobiDB-lite"/>
    </source>
</evidence>
<name>A0A5C8JJU1_9BACT</name>
<sequence>MMKVLFNSLVVTLLLGAASCTSLSETGTPDPLPNPDHNRRVQHSTSSNLDQVRKQMNQQSSESNRKLNIEESTHHGPATTPTTERSQRVVGAPIDSTSHRTSWPVRPRVSAGD</sequence>
<accession>A0A5C8JJU1</accession>
<feature type="compositionally biased region" description="Polar residues" evidence="1">
    <location>
        <begin position="43"/>
        <end position="62"/>
    </location>
</feature>
<evidence type="ECO:0000256" key="2">
    <source>
        <dbReference type="SAM" id="SignalP"/>
    </source>
</evidence>
<dbReference type="PROSITE" id="PS51257">
    <property type="entry name" value="PROKAR_LIPOPROTEIN"/>
    <property type="match status" value="1"/>
</dbReference>
<dbReference type="Proteomes" id="UP000321926">
    <property type="component" value="Unassembled WGS sequence"/>
</dbReference>
<feature type="compositionally biased region" description="Basic and acidic residues" evidence="1">
    <location>
        <begin position="63"/>
        <end position="74"/>
    </location>
</feature>
<gene>
    <name evidence="3" type="ORF">FVR03_14505</name>
</gene>
<comment type="caution">
    <text evidence="3">The sequence shown here is derived from an EMBL/GenBank/DDBJ whole genome shotgun (WGS) entry which is preliminary data.</text>
</comment>
<dbReference type="EMBL" id="VRTY01000054">
    <property type="protein sequence ID" value="TXK38019.1"/>
    <property type="molecule type" value="Genomic_DNA"/>
</dbReference>
<evidence type="ECO:0000313" key="4">
    <source>
        <dbReference type="Proteomes" id="UP000321926"/>
    </source>
</evidence>
<feature type="chain" id="PRO_5022894333" evidence="2">
    <location>
        <begin position="25"/>
        <end position="113"/>
    </location>
</feature>
<dbReference type="OrthoDB" id="852952at2"/>
<keyword evidence="2" id="KW-0732">Signal</keyword>
<organism evidence="3 4">
    <name type="scientific">Pontibacter qinzhouensis</name>
    <dbReference type="NCBI Taxonomy" id="2603253"/>
    <lineage>
        <taxon>Bacteria</taxon>
        <taxon>Pseudomonadati</taxon>
        <taxon>Bacteroidota</taxon>
        <taxon>Cytophagia</taxon>
        <taxon>Cytophagales</taxon>
        <taxon>Hymenobacteraceae</taxon>
        <taxon>Pontibacter</taxon>
    </lineage>
</organism>
<protein>
    <submittedName>
        <fullName evidence="3">Uncharacterized protein</fullName>
    </submittedName>
</protein>
<reference evidence="3 4" key="1">
    <citation type="submission" date="2019-08" db="EMBL/GenBank/DDBJ databases">
        <authorList>
            <person name="Shi S."/>
        </authorList>
    </citation>
    <scope>NUCLEOTIDE SEQUENCE [LARGE SCALE GENOMIC DNA]</scope>
    <source>
        <strain evidence="3 4">GY10130</strain>
    </source>
</reference>
<evidence type="ECO:0000313" key="3">
    <source>
        <dbReference type="EMBL" id="TXK38019.1"/>
    </source>
</evidence>
<dbReference type="RefSeq" id="WP_147922480.1">
    <property type="nucleotide sequence ID" value="NZ_VRTY01000054.1"/>
</dbReference>
<proteinExistence type="predicted"/>
<feature type="region of interest" description="Disordered" evidence="1">
    <location>
        <begin position="21"/>
        <end position="113"/>
    </location>
</feature>
<feature type="signal peptide" evidence="2">
    <location>
        <begin position="1"/>
        <end position="24"/>
    </location>
</feature>
<dbReference type="AlphaFoldDB" id="A0A5C8JJU1"/>